<evidence type="ECO:0000256" key="5">
    <source>
        <dbReference type="ARBA" id="ARBA00023004"/>
    </source>
</evidence>
<dbReference type="InterPro" id="IPR001128">
    <property type="entry name" value="Cyt_P450"/>
</dbReference>
<evidence type="ECO:0000313" key="10">
    <source>
        <dbReference type="Proteomes" id="UP000179769"/>
    </source>
</evidence>
<dbReference type="InterPro" id="IPR002397">
    <property type="entry name" value="Cyt_P450_B"/>
</dbReference>
<dbReference type="PANTHER" id="PTHR46696">
    <property type="entry name" value="P450, PUTATIVE (EUROFUNG)-RELATED"/>
    <property type="match status" value="1"/>
</dbReference>
<dbReference type="InterPro" id="IPR017972">
    <property type="entry name" value="Cyt_P450_CS"/>
</dbReference>
<evidence type="ECO:0000256" key="2">
    <source>
        <dbReference type="ARBA" id="ARBA00022617"/>
    </source>
</evidence>
<dbReference type="RefSeq" id="WP_071065668.1">
    <property type="nucleotide sequence ID" value="NZ_MAXA01000236.1"/>
</dbReference>
<dbReference type="SUPFAM" id="SSF48264">
    <property type="entry name" value="Cytochrome P450"/>
    <property type="match status" value="1"/>
</dbReference>
<evidence type="ECO:0000313" key="9">
    <source>
        <dbReference type="EMBL" id="OHV24127.1"/>
    </source>
</evidence>
<comment type="caution">
    <text evidence="9">The sequence shown here is derived from an EMBL/GenBank/DDBJ whole genome shotgun (WGS) entry which is preliminary data.</text>
</comment>
<dbReference type="GO" id="GO:0004497">
    <property type="term" value="F:monooxygenase activity"/>
    <property type="evidence" value="ECO:0007669"/>
    <property type="project" value="UniProtKB-KW"/>
</dbReference>
<dbReference type="GO" id="GO:0020037">
    <property type="term" value="F:heme binding"/>
    <property type="evidence" value="ECO:0007669"/>
    <property type="project" value="InterPro"/>
</dbReference>
<name>A0A1S1PS31_9ACTN</name>
<dbReference type="FunFam" id="1.10.630.10:FF:000018">
    <property type="entry name" value="Cytochrome P450 monooxygenase"/>
    <property type="match status" value="1"/>
</dbReference>
<dbReference type="EMBL" id="MAXA01000236">
    <property type="protein sequence ID" value="OHV24127.1"/>
    <property type="molecule type" value="Genomic_DNA"/>
</dbReference>
<evidence type="ECO:0000256" key="3">
    <source>
        <dbReference type="ARBA" id="ARBA00022723"/>
    </source>
</evidence>
<dbReference type="Pfam" id="PF00067">
    <property type="entry name" value="p450"/>
    <property type="match status" value="1"/>
</dbReference>
<reference evidence="10" key="1">
    <citation type="submission" date="2016-07" db="EMBL/GenBank/DDBJ databases">
        <title>Frankia sp. NRRL B-16219 Genome sequencing.</title>
        <authorList>
            <person name="Ghodhbane-Gtari F."/>
            <person name="Swanson E."/>
            <person name="Gueddou A."/>
            <person name="Louati M."/>
            <person name="Nouioui I."/>
            <person name="Hezbri K."/>
            <person name="Abebe-Akele F."/>
            <person name="Simpson S."/>
            <person name="Morris K."/>
            <person name="Thomas K."/>
            <person name="Gtari M."/>
            <person name="Tisa L.S."/>
        </authorList>
    </citation>
    <scope>NUCLEOTIDE SEQUENCE [LARGE SCALE GENOMIC DNA]</scope>
    <source>
        <strain evidence="10">NRRL B-16219</strain>
    </source>
</reference>
<dbReference type="Gene3D" id="1.10.630.10">
    <property type="entry name" value="Cytochrome P450"/>
    <property type="match status" value="1"/>
</dbReference>
<gene>
    <name evidence="9" type="ORF">BBK14_23315</name>
</gene>
<dbReference type="AlphaFoldDB" id="A0A1S1PS31"/>
<dbReference type="PANTHER" id="PTHR46696:SF1">
    <property type="entry name" value="CYTOCHROME P450 YJIB-RELATED"/>
    <property type="match status" value="1"/>
</dbReference>
<dbReference type="CDD" id="cd11031">
    <property type="entry name" value="Cyp158A-like"/>
    <property type="match status" value="1"/>
</dbReference>
<evidence type="ECO:0000256" key="7">
    <source>
        <dbReference type="RuleBase" id="RU000461"/>
    </source>
</evidence>
<dbReference type="PRINTS" id="PR00359">
    <property type="entry name" value="BP450"/>
</dbReference>
<evidence type="ECO:0000256" key="8">
    <source>
        <dbReference type="SAM" id="MobiDB-lite"/>
    </source>
</evidence>
<evidence type="ECO:0000256" key="4">
    <source>
        <dbReference type="ARBA" id="ARBA00023002"/>
    </source>
</evidence>
<keyword evidence="4 7" id="KW-0560">Oxidoreductase</keyword>
<keyword evidence="5 7" id="KW-0408">Iron</keyword>
<proteinExistence type="inferred from homology"/>
<dbReference type="Proteomes" id="UP000179769">
    <property type="component" value="Unassembled WGS sequence"/>
</dbReference>
<keyword evidence="6 7" id="KW-0503">Monooxygenase</keyword>
<evidence type="ECO:0000256" key="6">
    <source>
        <dbReference type="ARBA" id="ARBA00023033"/>
    </source>
</evidence>
<dbReference type="OrthoDB" id="141712at2"/>
<dbReference type="PROSITE" id="PS00086">
    <property type="entry name" value="CYTOCHROME_P450"/>
    <property type="match status" value="1"/>
</dbReference>
<dbReference type="InterPro" id="IPR036396">
    <property type="entry name" value="Cyt_P450_sf"/>
</dbReference>
<dbReference type="PRINTS" id="PR00385">
    <property type="entry name" value="P450"/>
</dbReference>
<organism evidence="9 10">
    <name type="scientific">Parafrankia soli</name>
    <dbReference type="NCBI Taxonomy" id="2599596"/>
    <lineage>
        <taxon>Bacteria</taxon>
        <taxon>Bacillati</taxon>
        <taxon>Actinomycetota</taxon>
        <taxon>Actinomycetes</taxon>
        <taxon>Frankiales</taxon>
        <taxon>Frankiaceae</taxon>
        <taxon>Parafrankia</taxon>
    </lineage>
</organism>
<comment type="similarity">
    <text evidence="1 7">Belongs to the cytochrome P450 family.</text>
</comment>
<feature type="region of interest" description="Disordered" evidence="8">
    <location>
        <begin position="33"/>
        <end position="54"/>
    </location>
</feature>
<dbReference type="GO" id="GO:0005506">
    <property type="term" value="F:iron ion binding"/>
    <property type="evidence" value="ECO:0007669"/>
    <property type="project" value="InterPro"/>
</dbReference>
<keyword evidence="3 7" id="KW-0479">Metal-binding</keyword>
<keyword evidence="10" id="KW-1185">Reference proteome</keyword>
<dbReference type="GO" id="GO:0016705">
    <property type="term" value="F:oxidoreductase activity, acting on paired donors, with incorporation or reduction of molecular oxygen"/>
    <property type="evidence" value="ECO:0007669"/>
    <property type="project" value="InterPro"/>
</dbReference>
<protein>
    <submittedName>
        <fullName evidence="9">Cytochrome</fullName>
    </submittedName>
</protein>
<evidence type="ECO:0000256" key="1">
    <source>
        <dbReference type="ARBA" id="ARBA00010617"/>
    </source>
</evidence>
<accession>A0A1S1PS31</accession>
<sequence>MPDDTEVHRFPFGPSAGLEVHPLWAKIRREEPVAREDVPRTTPRPAQPSALLSMDPPEHTRLRLLISRAFTGRRVEQLRPRAQEIVEAHLEQIERSGPPADLVRGFALPLPVTLICEMLGVPPEDQHRFREFADFMLSTTAYTEEQVVDARARLAGYLAELVALRRAHPTDDLLGALVAARDDEDRLSEEELIDIGITLLIAGHETTASELSNFIYVLLTEPGHWEALRARPELIPGAVEELLRHVQLSTGGNNPRVATEDVRLGDVTVSAGEAVIVFAQSANRDEAVFDHPDELDFTRHPNHHLAFGYGTHYCLGAQLGRMELQVALAALLRRFPSLRLGVPVEELPWKSGLLVRAPESLPVEW</sequence>
<keyword evidence="2 7" id="KW-0349">Heme</keyword>